<evidence type="ECO:0000313" key="3">
    <source>
        <dbReference type="Proteomes" id="UP000070531"/>
    </source>
</evidence>
<evidence type="ECO:0008006" key="4">
    <source>
        <dbReference type="Google" id="ProtNLM"/>
    </source>
</evidence>
<dbReference type="Proteomes" id="UP000070531">
    <property type="component" value="Unassembled WGS sequence"/>
</dbReference>
<evidence type="ECO:0000256" key="1">
    <source>
        <dbReference type="SAM" id="MobiDB-lite"/>
    </source>
</evidence>
<sequence>MALSKDPEKRKRQLENLKGHIWKSGESGNPRGYSRLAREKNRINDFVNKIIGTAKDRVIETTGMTPEEVDAIEQKILSASLSEAQLIAKDDNTPLYMKNLAMAVIIDMKNGKTDTVDKLRERQYGKVKQQIELTGKNGQPLMKDPIVIEVIDNRDKINIEQRENNT</sequence>
<reference evidence="2 3" key="1">
    <citation type="submission" date="2016-01" db="EMBL/GenBank/DDBJ databases">
        <authorList>
            <person name="Oliw E.H."/>
        </authorList>
    </citation>
    <scope>NUCLEOTIDE SEQUENCE [LARGE SCALE GENOMIC DNA]</scope>
    <source>
        <strain evidence="2 3">DNF00307</strain>
    </source>
</reference>
<dbReference type="RefSeq" id="WP_060933034.1">
    <property type="nucleotide sequence ID" value="NZ_KQ960524.1"/>
</dbReference>
<dbReference type="AlphaFoldDB" id="A0A134BC89"/>
<feature type="compositionally biased region" description="Basic and acidic residues" evidence="1">
    <location>
        <begin position="1"/>
        <end position="18"/>
    </location>
</feature>
<organism evidence="2">
    <name type="scientific">Prevotella amnii</name>
    <dbReference type="NCBI Taxonomy" id="419005"/>
    <lineage>
        <taxon>Bacteria</taxon>
        <taxon>Pseudomonadati</taxon>
        <taxon>Bacteroidota</taxon>
        <taxon>Bacteroidia</taxon>
        <taxon>Bacteroidales</taxon>
        <taxon>Prevotellaceae</taxon>
        <taxon>Prevotella</taxon>
    </lineage>
</organism>
<dbReference type="EMBL" id="LSDL01000065">
    <property type="protein sequence ID" value="KXB77567.1"/>
    <property type="molecule type" value="Genomic_DNA"/>
</dbReference>
<evidence type="ECO:0000313" key="2">
    <source>
        <dbReference type="EMBL" id="KXB77567.1"/>
    </source>
</evidence>
<name>A0A134BC89_9BACT</name>
<protein>
    <recommendedName>
        <fullName evidence="4">DUF5681 domain-containing protein</fullName>
    </recommendedName>
</protein>
<dbReference type="PATRIC" id="fig|419005.5.peg.1329"/>
<dbReference type="STRING" id="419005.HMPREF1860_01321"/>
<comment type="caution">
    <text evidence="2">The sequence shown here is derived from an EMBL/GenBank/DDBJ whole genome shotgun (WGS) entry which is preliminary data.</text>
</comment>
<feature type="region of interest" description="Disordered" evidence="1">
    <location>
        <begin position="1"/>
        <end position="33"/>
    </location>
</feature>
<accession>A0A134BC89</accession>
<proteinExistence type="predicted"/>
<gene>
    <name evidence="2" type="ORF">HMPREF1860_01321</name>
</gene>